<name>A0A6G6Y684_9SPHN</name>
<feature type="region of interest" description="Disordered" evidence="1">
    <location>
        <begin position="56"/>
        <end position="75"/>
    </location>
</feature>
<proteinExistence type="predicted"/>
<evidence type="ECO:0000313" key="2">
    <source>
        <dbReference type="EMBL" id="QIG80093.1"/>
    </source>
</evidence>
<dbReference type="EMBL" id="CP049109">
    <property type="protein sequence ID" value="QIG80093.1"/>
    <property type="molecule type" value="Genomic_DNA"/>
</dbReference>
<gene>
    <name evidence="2" type="ORF">G5C33_10080</name>
</gene>
<reference evidence="2 3" key="1">
    <citation type="submission" date="2020-02" db="EMBL/GenBank/DDBJ databases">
        <authorList>
            <person name="Zheng R.K."/>
            <person name="Sun C.M."/>
        </authorList>
    </citation>
    <scope>NUCLEOTIDE SEQUENCE [LARGE SCALE GENOMIC DNA]</scope>
    <source>
        <strain evidence="3">zrk23</strain>
    </source>
</reference>
<dbReference type="Proteomes" id="UP000501568">
    <property type="component" value="Chromosome"/>
</dbReference>
<evidence type="ECO:0000256" key="1">
    <source>
        <dbReference type="SAM" id="MobiDB-lite"/>
    </source>
</evidence>
<sequence length="75" mass="8307">MAQLHSDTLAELQRASGDLDQVIGEMQLGTRSQAHVETLEEQVQAIATRMVQAVRGRNARPSAAPIRHRDGKAWF</sequence>
<dbReference type="KEGG" id="spzr:G5C33_10080"/>
<dbReference type="RefSeq" id="WP_165327096.1">
    <property type="nucleotide sequence ID" value="NZ_CP049109.1"/>
</dbReference>
<evidence type="ECO:0000313" key="3">
    <source>
        <dbReference type="Proteomes" id="UP000501568"/>
    </source>
</evidence>
<organism evidence="2 3">
    <name type="scientific">Stakelama tenebrarum</name>
    <dbReference type="NCBI Taxonomy" id="2711215"/>
    <lineage>
        <taxon>Bacteria</taxon>
        <taxon>Pseudomonadati</taxon>
        <taxon>Pseudomonadota</taxon>
        <taxon>Alphaproteobacteria</taxon>
        <taxon>Sphingomonadales</taxon>
        <taxon>Sphingomonadaceae</taxon>
        <taxon>Stakelama</taxon>
    </lineage>
</organism>
<dbReference type="AlphaFoldDB" id="A0A6G6Y684"/>
<protein>
    <submittedName>
        <fullName evidence="2">Uncharacterized protein</fullName>
    </submittedName>
</protein>
<keyword evidence="3" id="KW-1185">Reference proteome</keyword>
<accession>A0A6G6Y684</accession>